<evidence type="ECO:0000313" key="4">
    <source>
        <dbReference type="Proteomes" id="UP001499854"/>
    </source>
</evidence>
<name>A0ABN2TG07_9ACTN</name>
<organism evidence="3 4">
    <name type="scientific">Catenulispora subtropica</name>
    <dbReference type="NCBI Taxonomy" id="450798"/>
    <lineage>
        <taxon>Bacteria</taxon>
        <taxon>Bacillati</taxon>
        <taxon>Actinomycetota</taxon>
        <taxon>Actinomycetes</taxon>
        <taxon>Catenulisporales</taxon>
        <taxon>Catenulisporaceae</taxon>
        <taxon>Catenulispora</taxon>
    </lineage>
</organism>
<gene>
    <name evidence="3" type="ORF">GCM10009838_88170</name>
</gene>
<evidence type="ECO:0000313" key="3">
    <source>
        <dbReference type="EMBL" id="GAA2008187.1"/>
    </source>
</evidence>
<dbReference type="RefSeq" id="WP_344663228.1">
    <property type="nucleotide sequence ID" value="NZ_BAAAQM010000104.1"/>
</dbReference>
<accession>A0ABN2TG07</accession>
<dbReference type="SUPFAM" id="SSF53067">
    <property type="entry name" value="Actin-like ATPase domain"/>
    <property type="match status" value="2"/>
</dbReference>
<keyword evidence="4" id="KW-1185">Reference proteome</keyword>
<feature type="domain" description="ATPase BadF/BadG/BcrA/BcrD type" evidence="2">
    <location>
        <begin position="16"/>
        <end position="305"/>
    </location>
</feature>
<proteinExistence type="predicted"/>
<feature type="compositionally biased region" description="Polar residues" evidence="1">
    <location>
        <begin position="348"/>
        <end position="357"/>
    </location>
</feature>
<evidence type="ECO:0000256" key="1">
    <source>
        <dbReference type="SAM" id="MobiDB-lite"/>
    </source>
</evidence>
<feature type="region of interest" description="Disordered" evidence="1">
    <location>
        <begin position="318"/>
        <end position="357"/>
    </location>
</feature>
<dbReference type="PANTHER" id="PTHR43190:SF3">
    <property type="entry name" value="N-ACETYL-D-GLUCOSAMINE KINASE"/>
    <property type="match status" value="1"/>
</dbReference>
<comment type="caution">
    <text evidence="3">The sequence shown here is derived from an EMBL/GenBank/DDBJ whole genome shotgun (WGS) entry which is preliminary data.</text>
</comment>
<dbReference type="Pfam" id="PF01869">
    <property type="entry name" value="BcrAD_BadFG"/>
    <property type="match status" value="1"/>
</dbReference>
<dbReference type="PANTHER" id="PTHR43190">
    <property type="entry name" value="N-ACETYL-D-GLUCOSAMINE KINASE"/>
    <property type="match status" value="1"/>
</dbReference>
<protein>
    <submittedName>
        <fullName evidence="3">BadF/BadG/BcrA/BcrD ATPase family protein</fullName>
    </submittedName>
</protein>
<dbReference type="InterPro" id="IPR002731">
    <property type="entry name" value="ATPase_BadF"/>
</dbReference>
<evidence type="ECO:0000259" key="2">
    <source>
        <dbReference type="Pfam" id="PF01869"/>
    </source>
</evidence>
<dbReference type="EMBL" id="BAAAQM010000104">
    <property type="protein sequence ID" value="GAA2008187.1"/>
    <property type="molecule type" value="Genomic_DNA"/>
</dbReference>
<dbReference type="Proteomes" id="UP001499854">
    <property type="component" value="Unassembled WGS sequence"/>
</dbReference>
<reference evidence="3 4" key="1">
    <citation type="journal article" date="2019" name="Int. J. Syst. Evol. Microbiol.">
        <title>The Global Catalogue of Microorganisms (GCM) 10K type strain sequencing project: providing services to taxonomists for standard genome sequencing and annotation.</title>
        <authorList>
            <consortium name="The Broad Institute Genomics Platform"/>
            <consortium name="The Broad Institute Genome Sequencing Center for Infectious Disease"/>
            <person name="Wu L."/>
            <person name="Ma J."/>
        </authorList>
    </citation>
    <scope>NUCLEOTIDE SEQUENCE [LARGE SCALE GENOMIC DNA]</scope>
    <source>
        <strain evidence="3 4">JCM 16013</strain>
    </source>
</reference>
<dbReference type="Gene3D" id="3.30.420.40">
    <property type="match status" value="2"/>
</dbReference>
<sequence>MAPLSALRGTDLLIAVDGGNSKTDVRLVRLDGSEVRRAVGGPFRPQALGVPAAMAVLAGLVRELLAPGDVTGPVRGMAAFLAGADLPEEIETLRTEIEARGWAEEVYVANDTFAVLYAGATGGGFARYEGVAVVCGTGVNCVAVAADGRLATYPALGAESGDWGGGGDLGRAALWWAVRAEDGRGPATALVAAVTGHFGRPSVLDVVLAMHRGEESDRRAAELSPAVFAAAEAGDEVAGLLIDVLGDEIAGMAAAAARRLGLESPPVLLGGSVAAAGHARLLTRVRERAPGPVTVVSEPPAVGAVRYAAGRWGRAAARRAAAPRSVADPEPDPGDRAVDSGAIPRIMTGSQAELKSS</sequence>
<dbReference type="InterPro" id="IPR052519">
    <property type="entry name" value="Euk-type_GlcNAc_Kinase"/>
</dbReference>
<dbReference type="InterPro" id="IPR043129">
    <property type="entry name" value="ATPase_NBD"/>
</dbReference>